<reference evidence="1" key="2">
    <citation type="journal article" date="2024" name="Plant">
        <title>Genomic evolution and insights into agronomic trait innovations of Sesamum species.</title>
        <authorList>
            <person name="Miao H."/>
            <person name="Wang L."/>
            <person name="Qu L."/>
            <person name="Liu H."/>
            <person name="Sun Y."/>
            <person name="Le M."/>
            <person name="Wang Q."/>
            <person name="Wei S."/>
            <person name="Zheng Y."/>
            <person name="Lin W."/>
            <person name="Duan Y."/>
            <person name="Cao H."/>
            <person name="Xiong S."/>
            <person name="Wang X."/>
            <person name="Wei L."/>
            <person name="Li C."/>
            <person name="Ma Q."/>
            <person name="Ju M."/>
            <person name="Zhao R."/>
            <person name="Li G."/>
            <person name="Mu C."/>
            <person name="Tian Q."/>
            <person name="Mei H."/>
            <person name="Zhang T."/>
            <person name="Gao T."/>
            <person name="Zhang H."/>
        </authorList>
    </citation>
    <scope>NUCLEOTIDE SEQUENCE</scope>
    <source>
        <strain evidence="1">KEN8</strain>
    </source>
</reference>
<dbReference type="EMBL" id="JACGWM010001673">
    <property type="protein sequence ID" value="KAL0289861.1"/>
    <property type="molecule type" value="Genomic_DNA"/>
</dbReference>
<organism evidence="1">
    <name type="scientific">Sesamum calycinum</name>
    <dbReference type="NCBI Taxonomy" id="2727403"/>
    <lineage>
        <taxon>Eukaryota</taxon>
        <taxon>Viridiplantae</taxon>
        <taxon>Streptophyta</taxon>
        <taxon>Embryophyta</taxon>
        <taxon>Tracheophyta</taxon>
        <taxon>Spermatophyta</taxon>
        <taxon>Magnoliopsida</taxon>
        <taxon>eudicotyledons</taxon>
        <taxon>Gunneridae</taxon>
        <taxon>Pentapetalae</taxon>
        <taxon>asterids</taxon>
        <taxon>lamiids</taxon>
        <taxon>Lamiales</taxon>
        <taxon>Pedaliaceae</taxon>
        <taxon>Sesamum</taxon>
    </lineage>
</organism>
<dbReference type="AlphaFoldDB" id="A0AAW2J5N0"/>
<sequence length="237" mass="26859">MLNTGDAFTLLIRSRKHIPNRSIALAKDFYSLNHLKVQWKTLCHIMTGDISSVGIHRPRYILRLHWIRLMMTMPHDTATACHIQDTVFICTLNDVSSIMLRMSDAYAVSDKHIIYAAAKAFFGTKLTKGSSVQSHGVKMLSLVEKHEDLKTGLDNDTYIDVILQSLPPSYDPFVINYNMNGLEKRGFDLQSEWQEDLMLEEEEGKGEGCCGHYTRSRRPCCPYGMSKGKGEVLSGLR</sequence>
<evidence type="ECO:0000313" key="1">
    <source>
        <dbReference type="EMBL" id="KAL0289861.1"/>
    </source>
</evidence>
<dbReference type="Pfam" id="PF14223">
    <property type="entry name" value="Retrotran_gag_2"/>
    <property type="match status" value="1"/>
</dbReference>
<protein>
    <submittedName>
        <fullName evidence="1">Uncharacterized protein</fullName>
    </submittedName>
</protein>
<comment type="caution">
    <text evidence="1">The sequence shown here is derived from an EMBL/GenBank/DDBJ whole genome shotgun (WGS) entry which is preliminary data.</text>
</comment>
<proteinExistence type="predicted"/>
<gene>
    <name evidence="1" type="ORF">Scaly_2689200</name>
</gene>
<name>A0AAW2J5N0_9LAMI</name>
<accession>A0AAW2J5N0</accession>
<reference evidence="1" key="1">
    <citation type="submission" date="2020-06" db="EMBL/GenBank/DDBJ databases">
        <authorList>
            <person name="Li T."/>
            <person name="Hu X."/>
            <person name="Zhang T."/>
            <person name="Song X."/>
            <person name="Zhang H."/>
            <person name="Dai N."/>
            <person name="Sheng W."/>
            <person name="Hou X."/>
            <person name="Wei L."/>
        </authorList>
    </citation>
    <scope>NUCLEOTIDE SEQUENCE</scope>
    <source>
        <strain evidence="1">KEN8</strain>
        <tissue evidence="1">Leaf</tissue>
    </source>
</reference>